<feature type="domain" description="VTC" evidence="1">
    <location>
        <begin position="8"/>
        <end position="93"/>
    </location>
</feature>
<evidence type="ECO:0000259" key="1">
    <source>
        <dbReference type="Pfam" id="PF09359"/>
    </source>
</evidence>
<sequence>MPEQNVYRHELKYCVSCGDYLALRSRLRAVMQPDPHVGPGGVYQIRSVYFDNFRDKALREKLDGVQKREKFRIRWYDGRLSLIHLEKKMKINNLCLKRMVRPSRRFTRLLPRACPTTT</sequence>
<dbReference type="Gene3D" id="3.20.100.30">
    <property type="entry name" value="VTC, catalytic tunnel domain"/>
    <property type="match status" value="1"/>
</dbReference>
<organism evidence="2 3">
    <name type="scientific">Candidatus Faecalibacterium intestinavium</name>
    <dbReference type="NCBI Taxonomy" id="2838580"/>
    <lineage>
        <taxon>Bacteria</taxon>
        <taxon>Bacillati</taxon>
        <taxon>Bacillota</taxon>
        <taxon>Clostridia</taxon>
        <taxon>Eubacteriales</taxon>
        <taxon>Oscillospiraceae</taxon>
        <taxon>Faecalibacterium</taxon>
    </lineage>
</organism>
<accession>A0A9E2NS10</accession>
<dbReference type="GO" id="GO:0006799">
    <property type="term" value="P:polyphosphate biosynthetic process"/>
    <property type="evidence" value="ECO:0007669"/>
    <property type="project" value="UniProtKB-ARBA"/>
</dbReference>
<reference evidence="2" key="2">
    <citation type="submission" date="2021-04" db="EMBL/GenBank/DDBJ databases">
        <authorList>
            <person name="Gilroy R."/>
        </authorList>
    </citation>
    <scope>NUCLEOTIDE SEQUENCE</scope>
    <source>
        <strain evidence="2">742</strain>
    </source>
</reference>
<dbReference type="EMBL" id="JAHLFH010000078">
    <property type="protein sequence ID" value="MBU3819504.1"/>
    <property type="molecule type" value="Genomic_DNA"/>
</dbReference>
<dbReference type="AlphaFoldDB" id="A0A9E2NS10"/>
<gene>
    <name evidence="2" type="ORF">H9864_03910</name>
</gene>
<reference evidence="2" key="1">
    <citation type="journal article" date="2021" name="PeerJ">
        <title>Extensive microbial diversity within the chicken gut microbiome revealed by metagenomics and culture.</title>
        <authorList>
            <person name="Gilroy R."/>
            <person name="Ravi A."/>
            <person name="Getino M."/>
            <person name="Pursley I."/>
            <person name="Horton D.L."/>
            <person name="Alikhan N.F."/>
            <person name="Baker D."/>
            <person name="Gharbi K."/>
            <person name="Hall N."/>
            <person name="Watson M."/>
            <person name="Adriaenssens E.M."/>
            <person name="Foster-Nyarko E."/>
            <person name="Jarju S."/>
            <person name="Secka A."/>
            <person name="Antonio M."/>
            <person name="Oren A."/>
            <person name="Chaudhuri R.R."/>
            <person name="La Ragione R."/>
            <person name="Hildebrand F."/>
            <person name="Pallen M.J."/>
        </authorList>
    </citation>
    <scope>NUCLEOTIDE SEQUENCE</scope>
    <source>
        <strain evidence="2">742</strain>
    </source>
</reference>
<dbReference type="Pfam" id="PF09359">
    <property type="entry name" value="VTC"/>
    <property type="match status" value="1"/>
</dbReference>
<name>A0A9E2NS10_9FIRM</name>
<proteinExistence type="predicted"/>
<dbReference type="InterPro" id="IPR042267">
    <property type="entry name" value="VTC_sf"/>
</dbReference>
<evidence type="ECO:0000313" key="2">
    <source>
        <dbReference type="EMBL" id="MBU3819504.1"/>
    </source>
</evidence>
<dbReference type="Proteomes" id="UP000824178">
    <property type="component" value="Unassembled WGS sequence"/>
</dbReference>
<evidence type="ECO:0000313" key="3">
    <source>
        <dbReference type="Proteomes" id="UP000824178"/>
    </source>
</evidence>
<comment type="caution">
    <text evidence="2">The sequence shown here is derived from an EMBL/GenBank/DDBJ whole genome shotgun (WGS) entry which is preliminary data.</text>
</comment>
<dbReference type="InterPro" id="IPR018966">
    <property type="entry name" value="VTC_domain"/>
</dbReference>
<protein>
    <submittedName>
        <fullName evidence="2">VTC domain-containing protein</fullName>
    </submittedName>
</protein>